<keyword evidence="5" id="KW-1185">Reference proteome</keyword>
<evidence type="ECO:0000259" key="3">
    <source>
        <dbReference type="PROSITE" id="PS51782"/>
    </source>
</evidence>
<comment type="caution">
    <text evidence="4">The sequence shown here is derived from an EMBL/GenBank/DDBJ whole genome shotgun (WGS) entry which is preliminary data.</text>
</comment>
<proteinExistence type="predicted"/>
<dbReference type="Gene3D" id="3.10.350.10">
    <property type="entry name" value="LysM domain"/>
    <property type="match status" value="1"/>
</dbReference>
<evidence type="ECO:0000256" key="1">
    <source>
        <dbReference type="SAM" id="MobiDB-lite"/>
    </source>
</evidence>
<keyword evidence="2" id="KW-0732">Signal</keyword>
<dbReference type="InterPro" id="IPR018392">
    <property type="entry name" value="LysM"/>
</dbReference>
<dbReference type="SMART" id="SM00257">
    <property type="entry name" value="LysM"/>
    <property type="match status" value="1"/>
</dbReference>
<gene>
    <name evidence="4" type="ORF">DFR52_10427</name>
</gene>
<name>A0A317PH13_9HYPH</name>
<feature type="compositionally biased region" description="Low complexity" evidence="1">
    <location>
        <begin position="38"/>
        <end position="48"/>
    </location>
</feature>
<feature type="region of interest" description="Disordered" evidence="1">
    <location>
        <begin position="37"/>
        <end position="77"/>
    </location>
</feature>
<feature type="compositionally biased region" description="Polar residues" evidence="1">
    <location>
        <begin position="571"/>
        <end position="583"/>
    </location>
</feature>
<dbReference type="PANTHER" id="PTHR34700">
    <property type="entry name" value="POTASSIUM BINDING PROTEIN KBP"/>
    <property type="match status" value="1"/>
</dbReference>
<evidence type="ECO:0000313" key="4">
    <source>
        <dbReference type="EMBL" id="PWV98738.1"/>
    </source>
</evidence>
<evidence type="ECO:0000256" key="2">
    <source>
        <dbReference type="SAM" id="SignalP"/>
    </source>
</evidence>
<evidence type="ECO:0000313" key="5">
    <source>
        <dbReference type="Proteomes" id="UP000246352"/>
    </source>
</evidence>
<dbReference type="OrthoDB" id="370541at2"/>
<dbReference type="CDD" id="cd00118">
    <property type="entry name" value="LysM"/>
    <property type="match status" value="1"/>
</dbReference>
<dbReference type="Proteomes" id="UP000246352">
    <property type="component" value="Unassembled WGS sequence"/>
</dbReference>
<feature type="chain" id="PRO_5016298219" evidence="2">
    <location>
        <begin position="20"/>
        <end position="803"/>
    </location>
</feature>
<dbReference type="PANTHER" id="PTHR34700:SF4">
    <property type="entry name" value="PHAGE-LIKE ELEMENT PBSX PROTEIN XKDP"/>
    <property type="match status" value="1"/>
</dbReference>
<feature type="compositionally biased region" description="Low complexity" evidence="1">
    <location>
        <begin position="185"/>
        <end position="252"/>
    </location>
</feature>
<accession>A0A317PH13</accession>
<organism evidence="4 5">
    <name type="scientific">Hoeflea marina</name>
    <dbReference type="NCBI Taxonomy" id="274592"/>
    <lineage>
        <taxon>Bacteria</taxon>
        <taxon>Pseudomonadati</taxon>
        <taxon>Pseudomonadota</taxon>
        <taxon>Alphaproteobacteria</taxon>
        <taxon>Hyphomicrobiales</taxon>
        <taxon>Rhizobiaceae</taxon>
        <taxon>Hoeflea</taxon>
    </lineage>
</organism>
<dbReference type="AlphaFoldDB" id="A0A317PH13"/>
<feature type="region of interest" description="Disordered" evidence="1">
    <location>
        <begin position="270"/>
        <end position="313"/>
    </location>
</feature>
<dbReference type="InterPro" id="IPR052196">
    <property type="entry name" value="Bact_Kbp"/>
</dbReference>
<feature type="region of interest" description="Disordered" evidence="1">
    <location>
        <begin position="565"/>
        <end position="590"/>
    </location>
</feature>
<dbReference type="PROSITE" id="PS51782">
    <property type="entry name" value="LYSM"/>
    <property type="match status" value="1"/>
</dbReference>
<dbReference type="Pfam" id="PF01476">
    <property type="entry name" value="LysM"/>
    <property type="match status" value="1"/>
</dbReference>
<dbReference type="RefSeq" id="WP_110032924.1">
    <property type="nucleotide sequence ID" value="NZ_QGTR01000004.1"/>
</dbReference>
<feature type="compositionally biased region" description="Low complexity" evidence="1">
    <location>
        <begin position="282"/>
        <end position="293"/>
    </location>
</feature>
<feature type="domain" description="LysM" evidence="3">
    <location>
        <begin position="732"/>
        <end position="781"/>
    </location>
</feature>
<sequence>MSKGTAGFLSFLAGLVAIAAVAWLAAPHWFGGAVQPPETTAVSTSSETASEKPADAAPAATEMAKADTKSDRIQPGPVPTFDVLRVEPDGSMVLAGKAAAGSRIELMNGDAVIASETVGAMGDFAIILDEPLPAGDYQLTLRSTAGDGTTQLSEEVATVAIPEGGQGELLAMVTRPGEPSRILAQPTAPVEAATATETASADPSASSGAAGSATPAADAATAAPAAGGSEPATQSPATDAPADTAANPAATTGGDSAAVVLPELPETSTTLVGTAPEMPAQTTETASATTAPETESDAQASGTGMAAPAAEAAATAPSAAEAAAAAPSAETASAAVTAAPAADATVRVDAVEIEGDMIFIAGSATAGYTVQVSADGVAIGSSVADANGRFIVEAKSALSVGDHTISADLIAPDSTAVVLRASVPFTRPEGNAVAAVAGSAQQDAAAASAGSLRLPELASLDGLRSNAFGALTNLSAKLAADAPNTADLAEAKADLVRKLETVISAPVPDTASAEARAGAEAVRDQARVALAAIEPMELGADNLPDMSEMQAMRDSVGDAMAGLSRPVMPSAQGTETTAASTTGPAAMPSPDLRDLGGMREQAYRALSAYGELLEGGSASDEDLARARAEAVAKLQAVIDANDAASQSAETTMAADGIQGQAAAALAALQSAGATPDAASTRQSVAAALGALATPSDAMVAAVAGQPAAKATAAASTDGPATINQAPLTQSPHAVIIRRGDTLWQISRRTYGEGVRYTTIYLANLSQIQNPDRIKPGQVFSVPDKPLSNAAELHRKRLEEMKKQ</sequence>
<feature type="signal peptide" evidence="2">
    <location>
        <begin position="1"/>
        <end position="19"/>
    </location>
</feature>
<reference evidence="4 5" key="1">
    <citation type="submission" date="2018-05" db="EMBL/GenBank/DDBJ databases">
        <title>Genomic Encyclopedia of Type Strains, Phase IV (KMG-IV): sequencing the most valuable type-strain genomes for metagenomic binning, comparative biology and taxonomic classification.</title>
        <authorList>
            <person name="Goeker M."/>
        </authorList>
    </citation>
    <scope>NUCLEOTIDE SEQUENCE [LARGE SCALE GENOMIC DNA]</scope>
    <source>
        <strain evidence="4 5">DSM 16791</strain>
    </source>
</reference>
<dbReference type="InterPro" id="IPR036779">
    <property type="entry name" value="LysM_dom_sf"/>
</dbReference>
<protein>
    <submittedName>
        <fullName evidence="4">LysM domain-containing protein</fullName>
    </submittedName>
</protein>
<feature type="region of interest" description="Disordered" evidence="1">
    <location>
        <begin position="185"/>
        <end position="254"/>
    </location>
</feature>
<dbReference type="EMBL" id="QGTR01000004">
    <property type="protein sequence ID" value="PWV98738.1"/>
    <property type="molecule type" value="Genomic_DNA"/>
</dbReference>